<accession>B0C410</accession>
<dbReference type="AlphaFoldDB" id="B0C410"/>
<dbReference type="KEGG" id="amr:AM1_1233"/>
<reference evidence="1 2" key="1">
    <citation type="journal article" date="2008" name="Proc. Natl. Acad. Sci. U.S.A.">
        <title>Niche adaptation and genome expansion in the chlorophyll d-producing cyanobacterium Acaryochloris marina.</title>
        <authorList>
            <person name="Swingley W.D."/>
            <person name="Chen M."/>
            <person name="Cheung P.C."/>
            <person name="Conrad A.L."/>
            <person name="Dejesa L.C."/>
            <person name="Hao J."/>
            <person name="Honchak B.M."/>
            <person name="Karbach L.E."/>
            <person name="Kurdoglu A."/>
            <person name="Lahiri S."/>
            <person name="Mastrian S.D."/>
            <person name="Miyashita H."/>
            <person name="Page L."/>
            <person name="Ramakrishna P."/>
            <person name="Satoh S."/>
            <person name="Sattley W.M."/>
            <person name="Shimada Y."/>
            <person name="Taylor H.L."/>
            <person name="Tomo T."/>
            <person name="Tsuchiya T."/>
            <person name="Wang Z.T."/>
            <person name="Raymond J."/>
            <person name="Mimuro M."/>
            <person name="Blankenship R.E."/>
            <person name="Touchman J.W."/>
        </authorList>
    </citation>
    <scope>NUCLEOTIDE SEQUENCE [LARGE SCALE GENOMIC DNA]</scope>
    <source>
        <strain evidence="2">MBIC 11017</strain>
    </source>
</reference>
<dbReference type="EMBL" id="CP000828">
    <property type="protein sequence ID" value="ABW26270.1"/>
    <property type="molecule type" value="Genomic_DNA"/>
</dbReference>
<dbReference type="HOGENOM" id="CLU_3245583_0_0_3"/>
<name>B0C410_ACAM1</name>
<proteinExistence type="predicted"/>
<evidence type="ECO:0000313" key="1">
    <source>
        <dbReference type="EMBL" id="ABW26270.1"/>
    </source>
</evidence>
<sequence>MDKVKVENLSAIDIELNDGISFDEIIEENGEVMSYVFEELLD</sequence>
<evidence type="ECO:0000313" key="2">
    <source>
        <dbReference type="Proteomes" id="UP000000268"/>
    </source>
</evidence>
<dbReference type="Proteomes" id="UP000000268">
    <property type="component" value="Chromosome"/>
</dbReference>
<gene>
    <name evidence="1" type="ordered locus">AM1_1233</name>
</gene>
<protein>
    <submittedName>
        <fullName evidence="1">Uncharacterized protein</fullName>
    </submittedName>
</protein>
<organism evidence="1 2">
    <name type="scientific">Acaryochloris marina (strain MBIC 11017)</name>
    <dbReference type="NCBI Taxonomy" id="329726"/>
    <lineage>
        <taxon>Bacteria</taxon>
        <taxon>Bacillati</taxon>
        <taxon>Cyanobacteriota</taxon>
        <taxon>Cyanophyceae</taxon>
        <taxon>Acaryochloridales</taxon>
        <taxon>Acaryochloridaceae</taxon>
        <taxon>Acaryochloris</taxon>
    </lineage>
</organism>
<keyword evidence="2" id="KW-1185">Reference proteome</keyword>